<feature type="compositionally biased region" description="Acidic residues" evidence="1">
    <location>
        <begin position="115"/>
        <end position="124"/>
    </location>
</feature>
<feature type="compositionally biased region" description="Polar residues" evidence="1">
    <location>
        <begin position="235"/>
        <end position="244"/>
    </location>
</feature>
<dbReference type="PANTHER" id="PTHR31365">
    <property type="entry name" value="EXPRESSED PROTEIN"/>
    <property type="match status" value="1"/>
</dbReference>
<feature type="compositionally biased region" description="Acidic residues" evidence="1">
    <location>
        <begin position="160"/>
        <end position="185"/>
    </location>
</feature>
<protein>
    <submittedName>
        <fullName evidence="2">Uncharacterized protein</fullName>
    </submittedName>
</protein>
<sequence>MLVEKLNQRNIFHTYAKPPPPPHHSSSRKPRRLAPELRHETVTSKNLLFGNARKDESVVLNSTNVFAALGSLKKKKKSEKGSSKSSKSGTAQNPEEAEKEVFWAPAPLNVKSWADVDDEDDDDYYATTAPPELGWAGEDSKVAKETEHEAEHVEVGELVSESEEEGLDEVDDVDEEHENELEAPVETEPLKKPLEASPAPKDTERQLSKKELKKKGLEELEAVLAELGYGAKSETGGQDDSSGIAQEKKVENLNGEVDKKENATGESKSAKKKKKKDKSLKEPKESPDQPDGIDVAAADEDDGTEKGENTSAGDVKERLKKVASMKKKKSSKEMDAAARAAASEAAARNARLAAAKKKEKNHYNQQPVRSIIVAFNPKRKED</sequence>
<evidence type="ECO:0000313" key="2">
    <source>
        <dbReference type="EMBL" id="BBH08387.1"/>
    </source>
</evidence>
<name>A0A4Y1RXA8_PRUDU</name>
<dbReference type="AlphaFoldDB" id="A0A4Y1RXA8"/>
<feature type="compositionally biased region" description="Basic and acidic residues" evidence="1">
    <location>
        <begin position="201"/>
        <end position="213"/>
    </location>
</feature>
<feature type="compositionally biased region" description="Basic and acidic residues" evidence="1">
    <location>
        <begin position="33"/>
        <end position="42"/>
    </location>
</feature>
<feature type="region of interest" description="Disordered" evidence="1">
    <location>
        <begin position="1"/>
        <end position="44"/>
    </location>
</feature>
<dbReference type="PANTHER" id="PTHR31365:SF4">
    <property type="entry name" value="OS05G0179800 PROTEIN"/>
    <property type="match status" value="1"/>
</dbReference>
<feature type="compositionally biased region" description="Basic residues" evidence="1">
    <location>
        <begin position="318"/>
        <end position="330"/>
    </location>
</feature>
<feature type="region of interest" description="Disordered" evidence="1">
    <location>
        <begin position="228"/>
        <end position="345"/>
    </location>
</feature>
<feature type="compositionally biased region" description="Basic and acidic residues" evidence="1">
    <location>
        <begin position="246"/>
        <end position="263"/>
    </location>
</feature>
<gene>
    <name evidence="2" type="ORF">Prudu_020563</name>
</gene>
<reference evidence="2" key="1">
    <citation type="journal article" date="2019" name="Science">
        <title>Mutation of a bHLH transcription factor allowed almond domestication.</title>
        <authorList>
            <person name="Sanchez-Perez R."/>
            <person name="Pavan S."/>
            <person name="Mazzeo R."/>
            <person name="Moldovan C."/>
            <person name="Aiese Cigliano R."/>
            <person name="Del Cueto J."/>
            <person name="Ricciardi F."/>
            <person name="Lotti C."/>
            <person name="Ricciardi L."/>
            <person name="Dicenta F."/>
            <person name="Lopez-Marques R.L."/>
            <person name="Lindberg Moller B."/>
        </authorList>
    </citation>
    <scope>NUCLEOTIDE SEQUENCE</scope>
</reference>
<accession>A0A4Y1RXA8</accession>
<feature type="region of interest" description="Disordered" evidence="1">
    <location>
        <begin position="70"/>
        <end position="213"/>
    </location>
</feature>
<organism evidence="2">
    <name type="scientific">Prunus dulcis</name>
    <name type="common">Almond</name>
    <name type="synonym">Amygdalus dulcis</name>
    <dbReference type="NCBI Taxonomy" id="3755"/>
    <lineage>
        <taxon>Eukaryota</taxon>
        <taxon>Viridiplantae</taxon>
        <taxon>Streptophyta</taxon>
        <taxon>Embryophyta</taxon>
        <taxon>Tracheophyta</taxon>
        <taxon>Spermatophyta</taxon>
        <taxon>Magnoliopsida</taxon>
        <taxon>eudicotyledons</taxon>
        <taxon>Gunneridae</taxon>
        <taxon>Pentapetalae</taxon>
        <taxon>rosids</taxon>
        <taxon>fabids</taxon>
        <taxon>Rosales</taxon>
        <taxon>Rosaceae</taxon>
        <taxon>Amygdaloideae</taxon>
        <taxon>Amygdaleae</taxon>
        <taxon>Prunus</taxon>
    </lineage>
</organism>
<dbReference type="EMBL" id="AP019303">
    <property type="protein sequence ID" value="BBH08387.1"/>
    <property type="molecule type" value="Genomic_DNA"/>
</dbReference>
<proteinExistence type="predicted"/>
<evidence type="ECO:0000256" key="1">
    <source>
        <dbReference type="SAM" id="MobiDB-lite"/>
    </source>
</evidence>
<feature type="compositionally biased region" description="Basic and acidic residues" evidence="1">
    <location>
        <begin position="138"/>
        <end position="155"/>
    </location>
</feature>